<dbReference type="AlphaFoldDB" id="A0AA39NJ44"/>
<evidence type="ECO:0000313" key="1">
    <source>
        <dbReference type="EMBL" id="KAK0466532.1"/>
    </source>
</evidence>
<dbReference type="EMBL" id="JAUEPR010000084">
    <property type="protein sequence ID" value="KAK0466532.1"/>
    <property type="molecule type" value="Genomic_DNA"/>
</dbReference>
<sequence>MEVDIWRNSVSSTRTPKIFTALLPDKVLDTMYTGKMPWQGVNVIVLPSNDPNVTTAHNYKGQVGTLLNILLKQPGPRPLVDLPTSGWITMKSLKRILVYPYSIAYCYLEIKLSSCHHEGIGMGGMSRRTSSMSQPQKVRMELTGSGCKMIHLFQTVAEEVFTLWMTVKPVELNMHDFHRWVVIQGPGLGKLVHGIHYVKASKPTKWWVREVSIQSGEIDEFMGEPLEVVSSDMCVAADSNEDYQKNLSWAQSQCSLDIFHAVQKVPSFRNHWEELEVDANSEEVANSIALLHDITPYPTCFDWALSTDDIEDSWEDEWPFPLLTVIRKDPKAVAPMTQRRVKVMQWVAKPGD</sequence>
<accession>A0AA39NJ44</accession>
<comment type="caution">
    <text evidence="1">The sequence shown here is derived from an EMBL/GenBank/DDBJ whole genome shotgun (WGS) entry which is preliminary data.</text>
</comment>
<dbReference type="Proteomes" id="UP001175227">
    <property type="component" value="Unassembled WGS sequence"/>
</dbReference>
<proteinExistence type="predicted"/>
<evidence type="ECO:0000313" key="2">
    <source>
        <dbReference type="Proteomes" id="UP001175227"/>
    </source>
</evidence>
<organism evidence="1 2">
    <name type="scientific">Armillaria novae-zelandiae</name>
    <dbReference type="NCBI Taxonomy" id="153914"/>
    <lineage>
        <taxon>Eukaryota</taxon>
        <taxon>Fungi</taxon>
        <taxon>Dikarya</taxon>
        <taxon>Basidiomycota</taxon>
        <taxon>Agaricomycotina</taxon>
        <taxon>Agaricomycetes</taxon>
        <taxon>Agaricomycetidae</taxon>
        <taxon>Agaricales</taxon>
        <taxon>Marasmiineae</taxon>
        <taxon>Physalacriaceae</taxon>
        <taxon>Armillaria</taxon>
    </lineage>
</organism>
<reference evidence="1" key="1">
    <citation type="submission" date="2023-06" db="EMBL/GenBank/DDBJ databases">
        <authorList>
            <consortium name="Lawrence Berkeley National Laboratory"/>
            <person name="Ahrendt S."/>
            <person name="Sahu N."/>
            <person name="Indic B."/>
            <person name="Wong-Bajracharya J."/>
            <person name="Merenyi Z."/>
            <person name="Ke H.-M."/>
            <person name="Monk M."/>
            <person name="Kocsube S."/>
            <person name="Drula E."/>
            <person name="Lipzen A."/>
            <person name="Balint B."/>
            <person name="Henrissat B."/>
            <person name="Andreopoulos B."/>
            <person name="Martin F.M."/>
            <person name="Harder C.B."/>
            <person name="Rigling D."/>
            <person name="Ford K.L."/>
            <person name="Foster G.D."/>
            <person name="Pangilinan J."/>
            <person name="Papanicolaou A."/>
            <person name="Barry K."/>
            <person name="LaButti K."/>
            <person name="Viragh M."/>
            <person name="Koriabine M."/>
            <person name="Yan M."/>
            <person name="Riley R."/>
            <person name="Champramary S."/>
            <person name="Plett K.L."/>
            <person name="Tsai I.J."/>
            <person name="Slot J."/>
            <person name="Sipos G."/>
            <person name="Plett J."/>
            <person name="Nagy L.G."/>
            <person name="Grigoriev I.V."/>
        </authorList>
    </citation>
    <scope>NUCLEOTIDE SEQUENCE</scope>
    <source>
        <strain evidence="1">ICMP 16352</strain>
    </source>
</reference>
<name>A0AA39NJ44_9AGAR</name>
<keyword evidence="2" id="KW-1185">Reference proteome</keyword>
<protein>
    <submittedName>
        <fullName evidence="1">Uncharacterized protein</fullName>
    </submittedName>
</protein>
<gene>
    <name evidence="1" type="ORF">IW261DRAFT_1426876</name>
</gene>